<gene>
    <name evidence="12" type="ORF">CBER1_00503</name>
</gene>
<feature type="compositionally biased region" description="Basic and acidic residues" evidence="9">
    <location>
        <begin position="54"/>
        <end position="69"/>
    </location>
</feature>
<keyword evidence="8" id="KW-0961">Cell wall biogenesis/degradation</keyword>
<feature type="compositionally biased region" description="Polar residues" evidence="9">
    <location>
        <begin position="33"/>
        <end position="51"/>
    </location>
</feature>
<dbReference type="AlphaFoldDB" id="A0A2S6CB64"/>
<organism evidence="12 13">
    <name type="scientific">Cercospora berteroae</name>
    <dbReference type="NCBI Taxonomy" id="357750"/>
    <lineage>
        <taxon>Eukaryota</taxon>
        <taxon>Fungi</taxon>
        <taxon>Dikarya</taxon>
        <taxon>Ascomycota</taxon>
        <taxon>Pezizomycotina</taxon>
        <taxon>Dothideomycetes</taxon>
        <taxon>Dothideomycetidae</taxon>
        <taxon>Mycosphaerellales</taxon>
        <taxon>Mycosphaerellaceae</taxon>
        <taxon>Cercospora</taxon>
    </lineage>
</organism>
<keyword evidence="4" id="KW-0735">Signal-anchor</keyword>
<evidence type="ECO:0000256" key="10">
    <source>
        <dbReference type="SAM" id="Phobius"/>
    </source>
</evidence>
<evidence type="ECO:0000259" key="11">
    <source>
        <dbReference type="PROSITE" id="PS51762"/>
    </source>
</evidence>
<dbReference type="GO" id="GO:0031505">
    <property type="term" value="P:fungal-type cell wall organization"/>
    <property type="evidence" value="ECO:0007669"/>
    <property type="project" value="TreeGrafter"/>
</dbReference>
<evidence type="ECO:0000256" key="3">
    <source>
        <dbReference type="ARBA" id="ARBA00022692"/>
    </source>
</evidence>
<evidence type="ECO:0000313" key="13">
    <source>
        <dbReference type="Proteomes" id="UP000237631"/>
    </source>
</evidence>
<dbReference type="EMBL" id="PNEN01000503">
    <property type="protein sequence ID" value="PPJ56968.1"/>
    <property type="molecule type" value="Genomic_DNA"/>
</dbReference>
<feature type="region of interest" description="Disordered" evidence="9">
    <location>
        <begin position="1"/>
        <end position="194"/>
    </location>
</feature>
<dbReference type="CDD" id="cd02180">
    <property type="entry name" value="GH16_fungal_KRE6_glucanase"/>
    <property type="match status" value="1"/>
</dbReference>
<evidence type="ECO:0000256" key="9">
    <source>
        <dbReference type="SAM" id="MobiDB-lite"/>
    </source>
</evidence>
<dbReference type="InterPro" id="IPR000757">
    <property type="entry name" value="Beta-glucanase-like"/>
</dbReference>
<sequence>MAPSQTRKLTKHHLQPTLRGPQRTLDGSDDRQVQQAGRSATNLNAQASAQSLREALRPSSREASREGRRSSNGRAKVLTAQAAPVEGPRPEPRRQHSGLSPYAPPIPSPLGPVASKTTAESGVRKNSGSSTASSSEGLSIPHRNVALIPATEDVPYNRPQTPQTPQTPPRQAVSATEIAHQESYSTLSHPTPRAVQDLGADYTRYYNPFATRSNSASTSQQDLPACAPLAVRLPTFGSSEHLAPAKTKSSAELSNRSSVQSNPFKDDHRVSLASLREANEDTPTSDQPDAESADAVTAAAPVAIARAATPTFIHNADPEKAAFIPHFVDDRLGAPYVLYMDEKEDDDDMHMPAWDDDRRYKLTLRERFSRENIVNTIGIVFLLTGLCTIFIVLPVVSFLGTNLIPYTYETPLDQMPGHTKPEPWAHVNDEVYPLFKNMRRGLIDPDTPTSAMTRQSVNGDTLKLVFSDEFNAKNRTFYEGDDPYWFAADIWYGATKDLEWYDPDAVNTGDGTLQLQLDAFRNHDLDYRSGMLNSWNQLCFKGGVFEVSVSLPGPAGIHGLWPGVWTMGNLGRPGYLASTDGMWPYTYSDCDVGITPNQSSPDGISFLPGQRLPSCTCHNEDHPSPGIGRGAPEIDIIEVSADWGSLNLGVATQSYQVAPFDLFYYPNYDFMEIPEYNFSMVNTYTGGPFQQAISTVTMLNNDWYDGKAFQKFAFEYEPGSGEDAHVTWFVADDEMMGFDGRAIGPNGNIQQRLIAEEPLSMILNLGFSHSWVAIDQANLRFPTIMRVDYVRWYQNTDADSGHEVTCDPKGYPTTEYIARHPEAYRNANHTSWKDAGYQWPKNTLMHGCNA</sequence>
<feature type="compositionally biased region" description="Polar residues" evidence="9">
    <location>
        <begin position="115"/>
        <end position="126"/>
    </location>
</feature>
<feature type="compositionally biased region" description="Polar residues" evidence="9">
    <location>
        <begin position="247"/>
        <end position="263"/>
    </location>
</feature>
<keyword evidence="3 10" id="KW-0812">Transmembrane</keyword>
<keyword evidence="13" id="KW-1185">Reference proteome</keyword>
<proteinExistence type="inferred from homology"/>
<dbReference type="InterPro" id="IPR013320">
    <property type="entry name" value="ConA-like_dom_sf"/>
</dbReference>
<evidence type="ECO:0000256" key="6">
    <source>
        <dbReference type="ARBA" id="ARBA00023136"/>
    </source>
</evidence>
<feature type="transmembrane region" description="Helical" evidence="10">
    <location>
        <begin position="373"/>
        <end position="399"/>
    </location>
</feature>
<keyword evidence="6 10" id="KW-0472">Membrane</keyword>
<evidence type="ECO:0000256" key="2">
    <source>
        <dbReference type="ARBA" id="ARBA00010962"/>
    </source>
</evidence>
<evidence type="ECO:0000256" key="4">
    <source>
        <dbReference type="ARBA" id="ARBA00022968"/>
    </source>
</evidence>
<evidence type="ECO:0000313" key="12">
    <source>
        <dbReference type="EMBL" id="PPJ56968.1"/>
    </source>
</evidence>
<dbReference type="GO" id="GO:0005886">
    <property type="term" value="C:plasma membrane"/>
    <property type="evidence" value="ECO:0007669"/>
    <property type="project" value="TreeGrafter"/>
</dbReference>
<evidence type="ECO:0000256" key="8">
    <source>
        <dbReference type="ARBA" id="ARBA00023316"/>
    </source>
</evidence>
<comment type="similarity">
    <text evidence="2">Belongs to the SKN1/KRE6 family.</text>
</comment>
<dbReference type="PROSITE" id="PS51762">
    <property type="entry name" value="GH16_2"/>
    <property type="match status" value="1"/>
</dbReference>
<name>A0A2S6CB64_9PEZI</name>
<feature type="region of interest" description="Disordered" evidence="9">
    <location>
        <begin position="241"/>
        <end position="267"/>
    </location>
</feature>
<evidence type="ECO:0000256" key="7">
    <source>
        <dbReference type="ARBA" id="ARBA00023180"/>
    </source>
</evidence>
<dbReference type="Proteomes" id="UP000237631">
    <property type="component" value="Unassembled WGS sequence"/>
</dbReference>
<reference evidence="13" key="1">
    <citation type="journal article" date="2017" name="bioRxiv">
        <title>Conservation of a gene cluster reveals novel cercosporin biosynthetic mechanisms and extends production to the genus Colletotrichum.</title>
        <authorList>
            <person name="de Jonge R."/>
            <person name="Ebert M.K."/>
            <person name="Huitt-Roehl C.R."/>
            <person name="Pal P."/>
            <person name="Suttle J.C."/>
            <person name="Spanner R.E."/>
            <person name="Neubauer J.D."/>
            <person name="Jurick W.M.II."/>
            <person name="Stott K.A."/>
            <person name="Secor G.A."/>
            <person name="Thomma B.P.H.J."/>
            <person name="Van de Peer Y."/>
            <person name="Townsend C.A."/>
            <person name="Bolton M.D."/>
        </authorList>
    </citation>
    <scope>NUCLEOTIDE SEQUENCE [LARGE SCALE GENOMIC DNA]</scope>
    <source>
        <strain evidence="13">CBS538.71</strain>
    </source>
</reference>
<accession>A0A2S6CB64</accession>
<comment type="caution">
    <text evidence="12">The sequence shown here is derived from an EMBL/GenBank/DDBJ whole genome shotgun (WGS) entry which is preliminary data.</text>
</comment>
<evidence type="ECO:0000256" key="5">
    <source>
        <dbReference type="ARBA" id="ARBA00022989"/>
    </source>
</evidence>
<dbReference type="PANTHER" id="PTHR31361:SF14">
    <property type="entry name" value="GH16 DOMAIN-CONTAINING PROTEIN"/>
    <property type="match status" value="1"/>
</dbReference>
<feature type="region of interest" description="Disordered" evidence="9">
    <location>
        <begin position="277"/>
        <end position="296"/>
    </location>
</feature>
<evidence type="ECO:0000256" key="1">
    <source>
        <dbReference type="ARBA" id="ARBA00004606"/>
    </source>
</evidence>
<protein>
    <recommendedName>
        <fullName evidence="11">GH16 domain-containing protein</fullName>
    </recommendedName>
</protein>
<keyword evidence="7" id="KW-0325">Glycoprotein</keyword>
<dbReference type="STRING" id="357750.A0A2S6CB64"/>
<comment type="subcellular location">
    <subcellularLocation>
        <location evidence="1">Membrane</location>
        <topology evidence="1">Single-pass type II membrane protein</topology>
    </subcellularLocation>
</comment>
<dbReference type="Gene3D" id="2.60.120.200">
    <property type="match status" value="1"/>
</dbReference>
<feature type="compositionally biased region" description="Low complexity" evidence="9">
    <location>
        <begin position="127"/>
        <end position="139"/>
    </location>
</feature>
<keyword evidence="5 10" id="KW-1133">Transmembrane helix</keyword>
<dbReference type="Pfam" id="PF03935">
    <property type="entry name" value="SKN1_KRE6_Sbg1"/>
    <property type="match status" value="1"/>
</dbReference>
<dbReference type="GO" id="GO:0005789">
    <property type="term" value="C:endoplasmic reticulum membrane"/>
    <property type="evidence" value="ECO:0007669"/>
    <property type="project" value="TreeGrafter"/>
</dbReference>
<dbReference type="GO" id="GO:0006078">
    <property type="term" value="P:(1-&gt;6)-beta-D-glucan biosynthetic process"/>
    <property type="evidence" value="ECO:0007669"/>
    <property type="project" value="TreeGrafter"/>
</dbReference>
<dbReference type="PANTHER" id="PTHR31361">
    <property type="entry name" value="BETA-GLUCAN SYNTHESIS-ASSOCIATED PROTEIN KRE6-RELATED"/>
    <property type="match status" value="1"/>
</dbReference>
<dbReference type="GO" id="GO:0015926">
    <property type="term" value="F:glucosidase activity"/>
    <property type="evidence" value="ECO:0007669"/>
    <property type="project" value="TreeGrafter"/>
</dbReference>
<dbReference type="SUPFAM" id="SSF49899">
    <property type="entry name" value="Concanavalin A-like lectins/glucanases"/>
    <property type="match status" value="1"/>
</dbReference>
<dbReference type="InterPro" id="IPR005629">
    <property type="entry name" value="Skn1/Kre6/Sbg1"/>
</dbReference>
<dbReference type="OrthoDB" id="412647at2759"/>
<feature type="domain" description="GH16" evidence="11">
    <location>
        <begin position="425"/>
        <end position="798"/>
    </location>
</feature>